<dbReference type="GO" id="GO:0010181">
    <property type="term" value="F:FMN binding"/>
    <property type="evidence" value="ECO:0007669"/>
    <property type="project" value="InterPro"/>
</dbReference>
<dbReference type="InterPro" id="IPR013785">
    <property type="entry name" value="Aldolase_TIM"/>
</dbReference>
<keyword evidence="8" id="KW-1185">Reference proteome</keyword>
<comment type="caution">
    <text evidence="7">The sequence shown here is derived from an EMBL/GenBank/DDBJ whole genome shotgun (WGS) entry which is preliminary data.</text>
</comment>
<keyword evidence="4" id="KW-0521">NADP</keyword>
<evidence type="ECO:0000259" key="6">
    <source>
        <dbReference type="Pfam" id="PF00724"/>
    </source>
</evidence>
<accession>A0A367YWA7</accession>
<dbReference type="RefSeq" id="WP_114126287.1">
    <property type="nucleotide sequence ID" value="NZ_QOUI01000004.1"/>
</dbReference>
<keyword evidence="3" id="KW-0288">FMN</keyword>
<proteinExistence type="predicted"/>
<reference evidence="7 8" key="1">
    <citation type="submission" date="2018-07" db="EMBL/GenBank/DDBJ databases">
        <title>Desertimonas flava gen. nov. sp. nov.</title>
        <authorList>
            <person name="Liu S."/>
        </authorList>
    </citation>
    <scope>NUCLEOTIDE SEQUENCE [LARGE SCALE GENOMIC DNA]</scope>
    <source>
        <strain evidence="7 8">16Sb5-5</strain>
    </source>
</reference>
<gene>
    <name evidence="7" type="ORF">DT076_07595</name>
</gene>
<evidence type="ECO:0000256" key="5">
    <source>
        <dbReference type="ARBA" id="ARBA00023002"/>
    </source>
</evidence>
<protein>
    <submittedName>
        <fullName evidence="7">NADH:flavin oxidoreductase/NADH oxidase</fullName>
    </submittedName>
</protein>
<dbReference type="GO" id="GO:0003959">
    <property type="term" value="F:NADPH dehydrogenase activity"/>
    <property type="evidence" value="ECO:0007669"/>
    <property type="project" value="InterPro"/>
</dbReference>
<organism evidence="7 8">
    <name type="scientific">Desertihabitans brevis</name>
    <dbReference type="NCBI Taxonomy" id="2268447"/>
    <lineage>
        <taxon>Bacteria</taxon>
        <taxon>Bacillati</taxon>
        <taxon>Actinomycetota</taxon>
        <taxon>Actinomycetes</taxon>
        <taxon>Propionibacteriales</taxon>
        <taxon>Propionibacteriaceae</taxon>
        <taxon>Desertihabitans</taxon>
    </lineage>
</organism>
<evidence type="ECO:0000256" key="3">
    <source>
        <dbReference type="ARBA" id="ARBA00022643"/>
    </source>
</evidence>
<dbReference type="Pfam" id="PF00724">
    <property type="entry name" value="Oxidored_FMN"/>
    <property type="match status" value="1"/>
</dbReference>
<evidence type="ECO:0000256" key="2">
    <source>
        <dbReference type="ARBA" id="ARBA00022630"/>
    </source>
</evidence>
<evidence type="ECO:0000313" key="7">
    <source>
        <dbReference type="EMBL" id="RCK70100.1"/>
    </source>
</evidence>
<dbReference type="InterPro" id="IPR001155">
    <property type="entry name" value="OxRdtase_FMN_N"/>
</dbReference>
<evidence type="ECO:0000313" key="8">
    <source>
        <dbReference type="Proteomes" id="UP000252770"/>
    </source>
</evidence>
<dbReference type="Proteomes" id="UP000252770">
    <property type="component" value="Unassembled WGS sequence"/>
</dbReference>
<dbReference type="SUPFAM" id="SSF51395">
    <property type="entry name" value="FMN-linked oxidoreductases"/>
    <property type="match status" value="1"/>
</dbReference>
<comment type="cofactor">
    <cofactor evidence="1">
        <name>FMN</name>
        <dbReference type="ChEBI" id="CHEBI:58210"/>
    </cofactor>
</comment>
<dbReference type="PANTHER" id="PTHR43303">
    <property type="entry name" value="NADPH DEHYDROGENASE C23G7.10C-RELATED"/>
    <property type="match status" value="1"/>
</dbReference>
<dbReference type="AlphaFoldDB" id="A0A367YWA7"/>
<dbReference type="CDD" id="cd02932">
    <property type="entry name" value="OYE_YqiM_FMN"/>
    <property type="match status" value="1"/>
</dbReference>
<keyword evidence="2" id="KW-0285">Flavoprotein</keyword>
<dbReference type="EMBL" id="QOUI01000004">
    <property type="protein sequence ID" value="RCK70100.1"/>
    <property type="molecule type" value="Genomic_DNA"/>
</dbReference>
<feature type="domain" description="NADH:flavin oxidoreductase/NADH oxidase N-terminal" evidence="6">
    <location>
        <begin position="4"/>
        <end position="340"/>
    </location>
</feature>
<dbReference type="Gene3D" id="3.20.20.70">
    <property type="entry name" value="Aldolase class I"/>
    <property type="match status" value="1"/>
</dbReference>
<evidence type="ECO:0000256" key="1">
    <source>
        <dbReference type="ARBA" id="ARBA00001917"/>
    </source>
</evidence>
<evidence type="ECO:0000256" key="4">
    <source>
        <dbReference type="ARBA" id="ARBA00022857"/>
    </source>
</evidence>
<sequence length="366" mass="39237">MSALFEPLTLRGLTVRNRIWLAPMCQYSVEARDGVPTDWHLVHLGARATGGFGLILTEATAVTPEGRISPQDTGLWDDRQRDAWRRVVDFVHDQGAAIGVQLAHAGRKASTYRGFAGEPTGSVPASEGGWVTGSATDQPFPGYAAPQALTTDELAEVVTAFADAARRAEQAGFDTVEVHAAHGYLLHQFLSPLTNTRTDGYGGDLAGRSRLLLEVVDAVRAVWPTEKPVLVRLSATDWTEGGWDAEQTVAVSRQLRQRGVDLVDVSSGGNVLADIPVGPGYQVPFARQVREQAEVASGAVGLITTPAQAEQVLTDGDADVVLLARVALREPSWPLRAAAELGVPWREAGYPAPYARGHWEDVPVNA</sequence>
<dbReference type="GO" id="GO:0050661">
    <property type="term" value="F:NADP binding"/>
    <property type="evidence" value="ECO:0007669"/>
    <property type="project" value="InterPro"/>
</dbReference>
<keyword evidence="5" id="KW-0560">Oxidoreductase</keyword>
<name>A0A367YWA7_9ACTN</name>
<dbReference type="PANTHER" id="PTHR43303:SF4">
    <property type="entry name" value="NADPH DEHYDROGENASE C23G7.10C-RELATED"/>
    <property type="match status" value="1"/>
</dbReference>
<dbReference type="InterPro" id="IPR044152">
    <property type="entry name" value="YqjM-like"/>
</dbReference>